<dbReference type="InterPro" id="IPR013758">
    <property type="entry name" value="Topo_IIA_A/C_ab"/>
</dbReference>
<dbReference type="GO" id="GO:0009330">
    <property type="term" value="C:DNA topoisomerase type II (double strand cut, ATP-hydrolyzing) complex"/>
    <property type="evidence" value="ECO:0007669"/>
    <property type="project" value="TreeGrafter"/>
</dbReference>
<dbReference type="NCBIfam" id="NF004044">
    <property type="entry name" value="PRK05561.1"/>
    <property type="match status" value="1"/>
</dbReference>
<dbReference type="InterPro" id="IPR035516">
    <property type="entry name" value="Gyrase/topoIV_suA_C"/>
</dbReference>
<comment type="subunit">
    <text evidence="7">Heterotetramer composed of ParC and ParE.</text>
</comment>
<dbReference type="STRING" id="511.UZ73_02045"/>
<evidence type="ECO:0000256" key="8">
    <source>
        <dbReference type="PROSITE-ProRule" id="PRU01384"/>
    </source>
</evidence>
<dbReference type="SUPFAM" id="SSF101904">
    <property type="entry name" value="GyrA/ParC C-terminal domain-like"/>
    <property type="match status" value="1"/>
</dbReference>
<dbReference type="PROSITE" id="PS52040">
    <property type="entry name" value="TOPO_IIA"/>
    <property type="match status" value="1"/>
</dbReference>
<dbReference type="GeneID" id="94038193"/>
<keyword evidence="3 7" id="KW-0799">Topoisomerase</keyword>
<dbReference type="GO" id="GO:0003918">
    <property type="term" value="F:DNA topoisomerase type II (double strand cut, ATP-hydrolyzing) activity"/>
    <property type="evidence" value="ECO:0007669"/>
    <property type="project" value="UniProtKB-UniRule"/>
</dbReference>
<comment type="subcellular location">
    <subcellularLocation>
        <location evidence="7">Cell membrane</location>
        <topology evidence="7">Peripheral membrane protein</topology>
    </subcellularLocation>
</comment>
<keyword evidence="4 7" id="KW-0238">DNA-binding</keyword>
<dbReference type="Gene3D" id="1.10.268.10">
    <property type="entry name" value="Topoisomerase, domain 3"/>
    <property type="match status" value="1"/>
</dbReference>
<dbReference type="GO" id="GO:0003677">
    <property type="term" value="F:DNA binding"/>
    <property type="evidence" value="ECO:0007669"/>
    <property type="project" value="UniProtKB-UniRule"/>
</dbReference>
<dbReference type="InterPro" id="IPR013760">
    <property type="entry name" value="Topo_IIA-like_dom_sf"/>
</dbReference>
<dbReference type="EC" id="5.6.2.2" evidence="7"/>
<feature type="site" description="Interaction with DNA" evidence="7">
    <location>
        <position position="48"/>
    </location>
</feature>
<dbReference type="RefSeq" id="WP_026483503.1">
    <property type="nucleotide sequence ID" value="NZ_CAXOJJ010000003.1"/>
</dbReference>
<dbReference type="Pfam" id="PF00521">
    <property type="entry name" value="DNA_topoisoIV"/>
    <property type="match status" value="1"/>
</dbReference>
<evidence type="ECO:0000256" key="7">
    <source>
        <dbReference type="HAMAP-Rule" id="MF_00936"/>
    </source>
</evidence>
<gene>
    <name evidence="7 10" type="primary">parC</name>
    <name evidence="10" type="ORF">DF183_03060</name>
    <name evidence="11" type="ORF">M2J83_13130</name>
</gene>
<keyword evidence="6 7" id="KW-0413">Isomerase</keyword>
<dbReference type="PANTHER" id="PTHR43493">
    <property type="entry name" value="DNA GYRASE/TOPOISOMERASE SUBUNIT A"/>
    <property type="match status" value="1"/>
</dbReference>
<comment type="catalytic activity">
    <reaction evidence="1 7 8">
        <text>ATP-dependent breakage, passage and rejoining of double-stranded DNA.</text>
        <dbReference type="EC" id="5.6.2.2"/>
    </reaction>
</comment>
<feature type="domain" description="Topo IIA-type catalytic" evidence="9">
    <location>
        <begin position="40"/>
        <end position="524"/>
    </location>
</feature>
<dbReference type="GO" id="GO:0007059">
    <property type="term" value="P:chromosome segregation"/>
    <property type="evidence" value="ECO:0007669"/>
    <property type="project" value="UniProtKB-UniRule"/>
</dbReference>
<dbReference type="CDD" id="cd00187">
    <property type="entry name" value="TOP4c"/>
    <property type="match status" value="1"/>
</dbReference>
<sequence>MDSNQLDFEPAGSDDSITLATYAEQAYLDYAVSVVRGRALPDLTDGQKPVQRRILYAMDAMGLGPTAKPVKSARVVGDVLGKYHPHGDQAAYDAMVRMAQDFVLRYPLVDGQGNFGSRDGDNAAAMRYTEARLTPFSRLLLDELDEGTVDFIPNYDGSQKEPVTLPARLPIMLLNGASGIAVGMATEIPSHNLREVAQACVSLLRNPNLSDQEIHEIVPGPDFAGGGQIISAADDIAAVYAQGRGSIKARARWVFEEMARGQWQLVVTELPPGSSSQQILEEIEERTNPKVKAGKKSLSTEQQQTKALMLNMLDAVRDESGKQAAVRLVFEPKSRAIDRDEFVTTLLAQTSLERNVSINLVCIDTDGRPGQRSLRQVLLNWLEFRRHTMERRTRYRLDKVTDRIHVLQGRMVVYLNVDEVIQTIRESDEPRAALMERFDLSERQADDILEMRLRQLARLEGFKIEKELKERLDEQESLQKLLDDPKALKRLMIREIEADVKTYGDDRRTLIEAAERAVLETKVVDEPVTVIVSRKGWLRSRQGHGHDASQFSFKTGDGLRDALECRSTTDLVAIGTDGRVYTVPVSSLPSARGDGQPITSMIEVSPSAPIEHILGAPLDQNYLLAACDGYGFVASQGDMNTRQKAGKQFVTVEEGKKLLKPLALRPDDQYVGLLSEQGRFLVVDIKELKVLSKGGRGTVLIKLNEGDTLSQWVAFGEAGLAVSGVNRKRPSTIVMDLDMLANYLGKRAGKGKALSLKLNDPVLHRPEES</sequence>
<dbReference type="GO" id="GO:0005524">
    <property type="term" value="F:ATP binding"/>
    <property type="evidence" value="ECO:0007669"/>
    <property type="project" value="InterPro"/>
</dbReference>
<evidence type="ECO:0000256" key="2">
    <source>
        <dbReference type="ARBA" id="ARBA00022475"/>
    </source>
</evidence>
<proteinExistence type="inferred from homology"/>
<feature type="site" description="Interaction with DNA" evidence="7">
    <location>
        <position position="84"/>
    </location>
</feature>
<reference evidence="10 12" key="2">
    <citation type="submission" date="2018-05" db="EMBL/GenBank/DDBJ databases">
        <authorList>
            <person name="Lanie J.A."/>
            <person name="Ng W.-L."/>
            <person name="Kazmierczak K.M."/>
            <person name="Andrzejewski T.M."/>
            <person name="Davidsen T.M."/>
            <person name="Wayne K.J."/>
            <person name="Tettelin H."/>
            <person name="Glass J.I."/>
            <person name="Rusch D."/>
            <person name="Podicherti R."/>
            <person name="Tsui H.-C.T."/>
            <person name="Winkler M.E."/>
        </authorList>
    </citation>
    <scope>NUCLEOTIDE SEQUENCE [LARGE SCALE GENOMIC DNA]</scope>
    <source>
        <strain evidence="10 12">YBY</strain>
    </source>
</reference>
<dbReference type="InterPro" id="IPR005742">
    <property type="entry name" value="TopoIV_A_Gneg"/>
</dbReference>
<dbReference type="FunFam" id="1.10.268.10:FF:000001">
    <property type="entry name" value="DNA gyrase subunit A"/>
    <property type="match status" value="1"/>
</dbReference>
<evidence type="ECO:0000313" key="12">
    <source>
        <dbReference type="Proteomes" id="UP000245216"/>
    </source>
</evidence>
<dbReference type="SMART" id="SM00434">
    <property type="entry name" value="TOP4c"/>
    <property type="match status" value="1"/>
</dbReference>
<evidence type="ECO:0000259" key="9">
    <source>
        <dbReference type="PROSITE" id="PS52040"/>
    </source>
</evidence>
<dbReference type="HAMAP" id="MF_00936">
    <property type="entry name" value="ParC_type1"/>
    <property type="match status" value="1"/>
</dbReference>
<keyword evidence="13" id="KW-1185">Reference proteome</keyword>
<dbReference type="InterPro" id="IPR050220">
    <property type="entry name" value="Type_II_DNA_Topoisomerases"/>
</dbReference>
<dbReference type="Gene3D" id="3.90.199.10">
    <property type="entry name" value="Topoisomerase II, domain 5"/>
    <property type="match status" value="1"/>
</dbReference>
<dbReference type="InterPro" id="IPR002205">
    <property type="entry name" value="Topo_IIA_dom_A"/>
</dbReference>
<dbReference type="Gene3D" id="2.120.10.90">
    <property type="entry name" value="DNA gyrase/topoisomerase IV, subunit A, C-terminal"/>
    <property type="match status" value="1"/>
</dbReference>
<evidence type="ECO:0000256" key="1">
    <source>
        <dbReference type="ARBA" id="ARBA00000185"/>
    </source>
</evidence>
<evidence type="ECO:0000256" key="3">
    <source>
        <dbReference type="ARBA" id="ARBA00023029"/>
    </source>
</evidence>
<dbReference type="Proteomes" id="UP001211866">
    <property type="component" value="Chromosome"/>
</dbReference>
<evidence type="ECO:0000313" key="11">
    <source>
        <dbReference type="EMBL" id="WBM36754.1"/>
    </source>
</evidence>
<reference evidence="11 13" key="3">
    <citation type="submission" date="2022-05" db="EMBL/GenBank/DDBJ databases">
        <title>Complete sequence of strain NY11312.</title>
        <authorList>
            <person name="Zhou D."/>
        </authorList>
    </citation>
    <scope>NUCLEOTIDE SEQUENCE [LARGE SCALE GENOMIC DNA]</scope>
    <source>
        <strain evidence="11 13">NY11312</strain>
    </source>
</reference>
<evidence type="ECO:0000256" key="5">
    <source>
        <dbReference type="ARBA" id="ARBA00023136"/>
    </source>
</evidence>
<protein>
    <recommendedName>
        <fullName evidence="7">DNA topoisomerase 4 subunit A</fullName>
        <ecNumber evidence="7">5.6.2.2</ecNumber>
    </recommendedName>
    <alternativeName>
        <fullName evidence="7">Topoisomerase IV subunit A</fullName>
    </alternativeName>
</protein>
<evidence type="ECO:0000313" key="10">
    <source>
        <dbReference type="EMBL" id="PWE15724.1"/>
    </source>
</evidence>
<dbReference type="NCBIfam" id="TIGR01062">
    <property type="entry name" value="parC_Gneg"/>
    <property type="match status" value="1"/>
</dbReference>
<dbReference type="GO" id="GO:0005694">
    <property type="term" value="C:chromosome"/>
    <property type="evidence" value="ECO:0007669"/>
    <property type="project" value="InterPro"/>
</dbReference>
<evidence type="ECO:0000256" key="4">
    <source>
        <dbReference type="ARBA" id="ARBA00023125"/>
    </source>
</evidence>
<feature type="active site" description="O-(5'-phospho-DNA)-tyrosine intermediate" evidence="7 8">
    <location>
        <position position="128"/>
    </location>
</feature>
<feature type="site" description="Interaction with DNA" evidence="7">
    <location>
        <position position="86"/>
    </location>
</feature>
<dbReference type="Pfam" id="PF03989">
    <property type="entry name" value="DNA_gyraseA_C"/>
    <property type="match status" value="2"/>
</dbReference>
<feature type="site" description="Transition state stabilizer" evidence="7">
    <location>
        <position position="127"/>
    </location>
</feature>
<keyword evidence="2 7" id="KW-1003">Cell membrane</keyword>
<dbReference type="OrthoDB" id="9806486at2"/>
<name>A0A2U2BNY0_ALCFA</name>
<dbReference type="Proteomes" id="UP000245216">
    <property type="component" value="Unassembled WGS sequence"/>
</dbReference>
<dbReference type="PANTHER" id="PTHR43493:SF1">
    <property type="entry name" value="DNA TOPOISOMERASE 4 SUBUNIT A"/>
    <property type="match status" value="1"/>
</dbReference>
<dbReference type="GO" id="GO:0005737">
    <property type="term" value="C:cytoplasm"/>
    <property type="evidence" value="ECO:0007669"/>
    <property type="project" value="TreeGrafter"/>
</dbReference>
<evidence type="ECO:0000256" key="6">
    <source>
        <dbReference type="ARBA" id="ARBA00023235"/>
    </source>
</evidence>
<dbReference type="EMBL" id="QEXO01000001">
    <property type="protein sequence ID" value="PWE15724.1"/>
    <property type="molecule type" value="Genomic_DNA"/>
</dbReference>
<dbReference type="Gene3D" id="3.30.1360.40">
    <property type="match status" value="1"/>
</dbReference>
<accession>A0A2U2BNY0</accession>
<dbReference type="InterPro" id="IPR006691">
    <property type="entry name" value="GyrA/parC_rep"/>
</dbReference>
<dbReference type="EMBL" id="CP096916">
    <property type="protein sequence ID" value="WBM36754.1"/>
    <property type="molecule type" value="Genomic_DNA"/>
</dbReference>
<dbReference type="SUPFAM" id="SSF56719">
    <property type="entry name" value="Type II DNA topoisomerase"/>
    <property type="match status" value="1"/>
</dbReference>
<evidence type="ECO:0000313" key="13">
    <source>
        <dbReference type="Proteomes" id="UP001211866"/>
    </source>
</evidence>
<dbReference type="GO" id="GO:0006265">
    <property type="term" value="P:DNA topological change"/>
    <property type="evidence" value="ECO:0007669"/>
    <property type="project" value="UniProtKB-UniRule"/>
</dbReference>
<dbReference type="InterPro" id="IPR013757">
    <property type="entry name" value="Topo_IIA_A_a_sf"/>
</dbReference>
<dbReference type="AlphaFoldDB" id="A0A2U2BNY0"/>
<keyword evidence="5 7" id="KW-0472">Membrane</keyword>
<organism evidence="10 12">
    <name type="scientific">Alcaligenes faecalis</name>
    <dbReference type="NCBI Taxonomy" id="511"/>
    <lineage>
        <taxon>Bacteria</taxon>
        <taxon>Pseudomonadati</taxon>
        <taxon>Pseudomonadota</taxon>
        <taxon>Betaproteobacteria</taxon>
        <taxon>Burkholderiales</taxon>
        <taxon>Alcaligenaceae</taxon>
        <taxon>Alcaligenes</taxon>
    </lineage>
</organism>
<comment type="function">
    <text evidence="7">Topoisomerase IV is essential for chromosome segregation. It relaxes supercoiled DNA. Performs the decatenation events required during the replication of a circular DNA molecule.</text>
</comment>
<reference evidence="10 12" key="1">
    <citation type="submission" date="2018-05" db="EMBL/GenBank/DDBJ databases">
        <title>Genome Sequence of an Efficient Indole-Degrading Bacterium, Alcaligenes sp.YBY.</title>
        <authorList>
            <person name="Yang B."/>
        </authorList>
    </citation>
    <scope>NUCLEOTIDE SEQUENCE [LARGE SCALE GENOMIC DNA]</scope>
    <source>
        <strain evidence="10 12">YBY</strain>
    </source>
</reference>
<dbReference type="GO" id="GO:0019897">
    <property type="term" value="C:extrinsic component of plasma membrane"/>
    <property type="evidence" value="ECO:0007669"/>
    <property type="project" value="UniProtKB-UniRule"/>
</dbReference>
<comment type="similarity">
    <text evidence="7">Belongs to the type II topoisomerase GyrA/ParC subunit family. ParC type 1 subfamily.</text>
</comment>